<dbReference type="InterPro" id="IPR001173">
    <property type="entry name" value="Glyco_trans_2-like"/>
</dbReference>
<protein>
    <submittedName>
        <fullName evidence="2">Glycosyl transferase family 2</fullName>
    </submittedName>
</protein>
<evidence type="ECO:0000313" key="2">
    <source>
        <dbReference type="EMBL" id="EKB48711.1"/>
    </source>
</evidence>
<name>K1L1S4_CECL9</name>
<dbReference type="InterPro" id="IPR029044">
    <property type="entry name" value="Nucleotide-diphossugar_trans"/>
</dbReference>
<dbReference type="RefSeq" id="WP_009185693.1">
    <property type="nucleotide sequence ID" value="NZ_AMGM01000044.1"/>
</dbReference>
<dbReference type="AlphaFoldDB" id="K1L1S4"/>
<gene>
    <name evidence="2" type="ORF">B879_02670</name>
</gene>
<sequence length="327" mass="37646">MTVISIVVFIYNPDEWIIKKVLKALTELKIPQNGEVEYLLVDNNSQNNWKLILEREFTDFPFQLLVEKRQGLTFARQSGFEKSKGDLIVCVDDDNELSSDYLLSFLALREQYPEVGVWGPGIIKVEFHKDVPSKFNNFKAYYQEKAFDKVQFGTERIWMPYYPPGTGMCLTKEVANAYLGFVEKGRMTATDRKGRSLSSGGDSQVVYSAILLGKSAGTSPSLKLNHLTSKNKSNLNYLKRLQFGIYSCTPVHVEVFPELKEKIKKPKIYEFLDLVLRTFIKSRFGKNKSKFQLPLAKKLGIIQGYYDTYQLSVPWVYRFFINKLGLK</sequence>
<evidence type="ECO:0000313" key="3">
    <source>
        <dbReference type="Proteomes" id="UP000004478"/>
    </source>
</evidence>
<accession>K1L1S4</accession>
<keyword evidence="2" id="KW-0808">Transferase</keyword>
<evidence type="ECO:0000259" key="1">
    <source>
        <dbReference type="Pfam" id="PF00535"/>
    </source>
</evidence>
<dbReference type="GO" id="GO:0016740">
    <property type="term" value="F:transferase activity"/>
    <property type="evidence" value="ECO:0007669"/>
    <property type="project" value="UniProtKB-KW"/>
</dbReference>
<dbReference type="CDD" id="cd00761">
    <property type="entry name" value="Glyco_tranf_GTA_type"/>
    <property type="match status" value="1"/>
</dbReference>
<dbReference type="Pfam" id="PF00535">
    <property type="entry name" value="Glycos_transf_2"/>
    <property type="match status" value="1"/>
</dbReference>
<comment type="caution">
    <text evidence="2">The sequence shown here is derived from an EMBL/GenBank/DDBJ whole genome shotgun (WGS) entry which is preliminary data.</text>
</comment>
<dbReference type="EMBL" id="AMGM01000044">
    <property type="protein sequence ID" value="EKB48711.1"/>
    <property type="molecule type" value="Genomic_DNA"/>
</dbReference>
<keyword evidence="3" id="KW-1185">Reference proteome</keyword>
<reference evidence="2 3" key="1">
    <citation type="journal article" date="2012" name="J. Bacteriol.">
        <title>Draft Genome Sequence of Cecembia lonarensis Strain LW9T, Isolated from Lonar Lake, a Haloalkaline Lake in India.</title>
        <authorList>
            <person name="Shivaji S."/>
            <person name="Ara S."/>
            <person name="Singh A."/>
            <person name="Pinnaka A.K."/>
        </authorList>
    </citation>
    <scope>NUCLEOTIDE SEQUENCE [LARGE SCALE GENOMIC DNA]</scope>
    <source>
        <strain evidence="2 3">LW9</strain>
    </source>
</reference>
<proteinExistence type="predicted"/>
<feature type="domain" description="Glycosyltransferase 2-like" evidence="1">
    <location>
        <begin position="5"/>
        <end position="135"/>
    </location>
</feature>
<dbReference type="Gene3D" id="3.90.550.10">
    <property type="entry name" value="Spore Coat Polysaccharide Biosynthesis Protein SpsA, Chain A"/>
    <property type="match status" value="1"/>
</dbReference>
<organism evidence="2 3">
    <name type="scientific">Cecembia lonarensis (strain CCUG 58316 / KCTC 22772 / LW9)</name>
    <dbReference type="NCBI Taxonomy" id="1225176"/>
    <lineage>
        <taxon>Bacteria</taxon>
        <taxon>Pseudomonadati</taxon>
        <taxon>Bacteroidota</taxon>
        <taxon>Cytophagia</taxon>
        <taxon>Cytophagales</taxon>
        <taxon>Cyclobacteriaceae</taxon>
        <taxon>Cecembia</taxon>
    </lineage>
</organism>
<dbReference type="SUPFAM" id="SSF53448">
    <property type="entry name" value="Nucleotide-diphospho-sugar transferases"/>
    <property type="match status" value="1"/>
</dbReference>
<dbReference type="Proteomes" id="UP000004478">
    <property type="component" value="Unassembled WGS sequence"/>
</dbReference>
<dbReference type="OrthoDB" id="786280at2"/>